<dbReference type="EMBL" id="JAMQJZ010000012">
    <property type="protein sequence ID" value="MDC3421606.1"/>
    <property type="molecule type" value="Genomic_DNA"/>
</dbReference>
<evidence type="ECO:0000313" key="1">
    <source>
        <dbReference type="EMBL" id="MDC3421606.1"/>
    </source>
</evidence>
<reference evidence="1" key="1">
    <citation type="submission" date="2022-06" db="EMBL/GenBank/DDBJ databases">
        <title>Aquibacillus sp. a new bacterium isolated from soil saline samples.</title>
        <authorList>
            <person name="Galisteo C."/>
            <person name="De La Haba R."/>
            <person name="Sanchez-Porro C."/>
            <person name="Ventosa A."/>
        </authorList>
    </citation>
    <scope>NUCLEOTIDE SEQUENCE</scope>
    <source>
        <strain evidence="1">JCM 12387</strain>
    </source>
</reference>
<dbReference type="AlphaFoldDB" id="A0A9X3WQ86"/>
<name>A0A9X3WQ86_9BACI</name>
<protein>
    <submittedName>
        <fullName evidence="1">Uncharacterized protein</fullName>
    </submittedName>
</protein>
<organism evidence="1 2">
    <name type="scientific">Aquibacillus koreensis</name>
    <dbReference type="NCBI Taxonomy" id="279446"/>
    <lineage>
        <taxon>Bacteria</taxon>
        <taxon>Bacillati</taxon>
        <taxon>Bacillota</taxon>
        <taxon>Bacilli</taxon>
        <taxon>Bacillales</taxon>
        <taxon>Bacillaceae</taxon>
        <taxon>Aquibacillus</taxon>
    </lineage>
</organism>
<dbReference type="RefSeq" id="WP_259870841.1">
    <property type="nucleotide sequence ID" value="NZ_JAMQJZ010000012.1"/>
</dbReference>
<sequence length="58" mass="6565">MDNPISKINQLTYLEVVDKIIELNKDVKDFWSEALGCAPIEASNLLSKSRLDWLVSLS</sequence>
<evidence type="ECO:0000313" key="2">
    <source>
        <dbReference type="Proteomes" id="UP001145072"/>
    </source>
</evidence>
<comment type="caution">
    <text evidence="1">The sequence shown here is derived from an EMBL/GenBank/DDBJ whole genome shotgun (WGS) entry which is preliminary data.</text>
</comment>
<proteinExistence type="predicted"/>
<keyword evidence="2" id="KW-1185">Reference proteome</keyword>
<accession>A0A9X3WQ86</accession>
<gene>
    <name evidence="1" type="ORF">NC661_14625</name>
</gene>
<dbReference type="Proteomes" id="UP001145072">
    <property type="component" value="Unassembled WGS sequence"/>
</dbReference>